<proteinExistence type="predicted"/>
<organism evidence="1 2">
    <name type="scientific">Shewanella sedimentimangrovi</name>
    <dbReference type="NCBI Taxonomy" id="2814293"/>
    <lineage>
        <taxon>Bacteria</taxon>
        <taxon>Pseudomonadati</taxon>
        <taxon>Pseudomonadota</taxon>
        <taxon>Gammaproteobacteria</taxon>
        <taxon>Alteromonadales</taxon>
        <taxon>Shewanellaceae</taxon>
        <taxon>Shewanella</taxon>
    </lineage>
</organism>
<dbReference type="Proteomes" id="UP000663207">
    <property type="component" value="Chromosome"/>
</dbReference>
<protein>
    <submittedName>
        <fullName evidence="1">Uncharacterized protein</fullName>
    </submittedName>
</protein>
<name>A0ABX7R1A3_9GAMM</name>
<dbReference type="EMBL" id="CP071502">
    <property type="protein sequence ID" value="QSX37548.1"/>
    <property type="molecule type" value="Genomic_DNA"/>
</dbReference>
<evidence type="ECO:0000313" key="1">
    <source>
        <dbReference type="EMBL" id="QSX37548.1"/>
    </source>
</evidence>
<dbReference type="RefSeq" id="WP_207380751.1">
    <property type="nucleotide sequence ID" value="NZ_CP071502.1"/>
</dbReference>
<evidence type="ECO:0000313" key="2">
    <source>
        <dbReference type="Proteomes" id="UP000663207"/>
    </source>
</evidence>
<sequence>MRLILGLMLVASFVIAIVSAHFAIQADREIRISTTVTLSNTLGRDVHDGMSSYDFVELRSSLVQNSGKGLLLTKDSSYVTNEGTFLVYKDEFILPLNKKEVQLASDSNASFEKVWGIDWAEITSHETSIYDIYQRLSKQFSGVRVISGVEDVSGKSLSPQCWLQVRTSPEQQWITLNGSEISVIPLKIVEIDKDLTHQDCRDALVNTWGMRVVEFNIALYRN</sequence>
<keyword evidence="2" id="KW-1185">Reference proteome</keyword>
<reference evidence="1 2" key="1">
    <citation type="submission" date="2021-03" db="EMBL/GenBank/DDBJ databases">
        <title>Novel species identification of genus Shewanella.</title>
        <authorList>
            <person name="Liu G."/>
            <person name="Zhang Q."/>
        </authorList>
    </citation>
    <scope>NUCLEOTIDE SEQUENCE [LARGE SCALE GENOMIC DNA]</scope>
    <source>
        <strain evidence="1 2">FJAT-52962</strain>
    </source>
</reference>
<accession>A0ABX7R1A3</accession>
<gene>
    <name evidence="1" type="ORF">JYB85_01480</name>
</gene>